<name>A0A0E9V2U7_ANGAN</name>
<reference evidence="1" key="1">
    <citation type="submission" date="2014-11" db="EMBL/GenBank/DDBJ databases">
        <authorList>
            <person name="Amaro Gonzalez C."/>
        </authorList>
    </citation>
    <scope>NUCLEOTIDE SEQUENCE</scope>
</reference>
<proteinExistence type="predicted"/>
<evidence type="ECO:0000313" key="1">
    <source>
        <dbReference type="EMBL" id="JAH71750.1"/>
    </source>
</evidence>
<accession>A0A0E9V2U7</accession>
<organism evidence="1">
    <name type="scientific">Anguilla anguilla</name>
    <name type="common">European freshwater eel</name>
    <name type="synonym">Muraena anguilla</name>
    <dbReference type="NCBI Taxonomy" id="7936"/>
    <lineage>
        <taxon>Eukaryota</taxon>
        <taxon>Metazoa</taxon>
        <taxon>Chordata</taxon>
        <taxon>Craniata</taxon>
        <taxon>Vertebrata</taxon>
        <taxon>Euteleostomi</taxon>
        <taxon>Actinopterygii</taxon>
        <taxon>Neopterygii</taxon>
        <taxon>Teleostei</taxon>
        <taxon>Anguilliformes</taxon>
        <taxon>Anguillidae</taxon>
        <taxon>Anguilla</taxon>
    </lineage>
</organism>
<reference evidence="1" key="2">
    <citation type="journal article" date="2015" name="Fish Shellfish Immunol.">
        <title>Early steps in the European eel (Anguilla anguilla)-Vibrio vulnificus interaction in the gills: Role of the RtxA13 toxin.</title>
        <authorList>
            <person name="Callol A."/>
            <person name="Pajuelo D."/>
            <person name="Ebbesson L."/>
            <person name="Teles M."/>
            <person name="MacKenzie S."/>
            <person name="Amaro C."/>
        </authorList>
    </citation>
    <scope>NUCLEOTIDE SEQUENCE</scope>
</reference>
<protein>
    <submittedName>
        <fullName evidence="1">Uncharacterized protein</fullName>
    </submittedName>
</protein>
<dbReference type="AlphaFoldDB" id="A0A0E9V2U7"/>
<sequence>MAMLNIHGCAYSAPVPLQVEKIFTSWR</sequence>
<dbReference type="EMBL" id="GBXM01036827">
    <property type="protein sequence ID" value="JAH71750.1"/>
    <property type="molecule type" value="Transcribed_RNA"/>
</dbReference>